<evidence type="ECO:0000313" key="1">
    <source>
        <dbReference type="EMBL" id="DAE27039.1"/>
    </source>
</evidence>
<reference evidence="1" key="1">
    <citation type="journal article" date="2021" name="Proc. Natl. Acad. Sci. U.S.A.">
        <title>A Catalog of Tens of Thousands of Viruses from Human Metagenomes Reveals Hidden Associations with Chronic Diseases.</title>
        <authorList>
            <person name="Tisza M.J."/>
            <person name="Buck C.B."/>
        </authorList>
    </citation>
    <scope>NUCLEOTIDE SEQUENCE</scope>
    <source>
        <strain evidence="1">Ctah610</strain>
    </source>
</reference>
<proteinExistence type="predicted"/>
<dbReference type="EMBL" id="BK015827">
    <property type="protein sequence ID" value="DAE27039.1"/>
    <property type="molecule type" value="Genomic_DNA"/>
</dbReference>
<accession>A0A8S5R6K9</accession>
<name>A0A8S5R6K9_9VIRU</name>
<sequence>MRKPSRICSFDPTHHTEMWTRYIRLHLIEFLLILYH</sequence>
<protein>
    <submittedName>
        <fullName evidence="1">Uncharacterized protein</fullName>
    </submittedName>
</protein>
<organism evidence="1">
    <name type="scientific">virus sp. ctah610</name>
    <dbReference type="NCBI Taxonomy" id="2826807"/>
    <lineage>
        <taxon>Viruses</taxon>
    </lineage>
</organism>